<dbReference type="PIRSF" id="PIRSF009376">
    <property type="entry name" value="Phospholipase_D_euk"/>
    <property type="match status" value="1"/>
</dbReference>
<evidence type="ECO:0000256" key="7">
    <source>
        <dbReference type="ARBA" id="ARBA00023136"/>
    </source>
</evidence>
<dbReference type="Pfam" id="PF00787">
    <property type="entry name" value="PX"/>
    <property type="match status" value="1"/>
</dbReference>
<dbReference type="InterPro" id="IPR016555">
    <property type="entry name" value="PLipase_D_euk"/>
</dbReference>
<dbReference type="SMART" id="SM00233">
    <property type="entry name" value="PH"/>
    <property type="match status" value="1"/>
</dbReference>
<protein>
    <recommendedName>
        <fullName evidence="10">Phospholipase</fullName>
        <ecNumber evidence="10">3.1.4.4</ecNumber>
    </recommendedName>
</protein>
<dbReference type="Gene3D" id="2.30.29.30">
    <property type="entry name" value="Pleckstrin-homology domain (PH domain)/Phosphotyrosine-binding domain (PTB)"/>
    <property type="match status" value="1"/>
</dbReference>
<evidence type="ECO:0000256" key="3">
    <source>
        <dbReference type="ARBA" id="ARBA00022737"/>
    </source>
</evidence>
<dbReference type="InterPro" id="IPR001683">
    <property type="entry name" value="PX_dom"/>
</dbReference>
<dbReference type="FunFam" id="3.30.870.10:FF:000009">
    <property type="entry name" value="Phospholipase"/>
    <property type="match status" value="1"/>
</dbReference>
<evidence type="ECO:0000256" key="9">
    <source>
        <dbReference type="ARBA" id="ARBA00037868"/>
    </source>
</evidence>
<dbReference type="GO" id="GO:0006654">
    <property type="term" value="P:phosphatidic acid biosynthetic process"/>
    <property type="evidence" value="ECO:0007669"/>
    <property type="project" value="InterPro"/>
</dbReference>
<dbReference type="CDD" id="cd09842">
    <property type="entry name" value="PLDc_vPLD1_1"/>
    <property type="match status" value="1"/>
</dbReference>
<dbReference type="CDD" id="cd09844">
    <property type="entry name" value="PLDc_vPLD1_2"/>
    <property type="match status" value="1"/>
</dbReference>
<evidence type="ECO:0000259" key="12">
    <source>
        <dbReference type="PROSITE" id="PS50035"/>
    </source>
</evidence>
<evidence type="ECO:0000256" key="5">
    <source>
        <dbReference type="ARBA" id="ARBA00022963"/>
    </source>
</evidence>
<dbReference type="Pfam" id="PF13091">
    <property type="entry name" value="PLDc_2"/>
    <property type="match status" value="1"/>
</dbReference>
<accession>A0A8C0SM50</accession>
<evidence type="ECO:0000313" key="13">
    <source>
        <dbReference type="Ensembl" id="ENSCAFP00040022471.1"/>
    </source>
</evidence>
<dbReference type="AlphaFoldDB" id="A0A8C0SM50"/>
<keyword evidence="4 10" id="KW-0378">Hydrolase</keyword>
<evidence type="ECO:0000256" key="8">
    <source>
        <dbReference type="ARBA" id="ARBA00023288"/>
    </source>
</evidence>
<dbReference type="InterPro" id="IPR001849">
    <property type="entry name" value="PH_domain"/>
</dbReference>
<name>A0A8C0SM50_CANLF</name>
<dbReference type="Pfam" id="PF00169">
    <property type="entry name" value="PH"/>
    <property type="match status" value="1"/>
</dbReference>
<dbReference type="PANTHER" id="PTHR18896">
    <property type="entry name" value="PHOSPHOLIPASE D"/>
    <property type="match status" value="1"/>
</dbReference>
<evidence type="ECO:0000256" key="10">
    <source>
        <dbReference type="PIRNR" id="PIRNR009376"/>
    </source>
</evidence>
<dbReference type="Gene3D" id="3.30.870.10">
    <property type="entry name" value="Endonuclease Chain A"/>
    <property type="match status" value="2"/>
</dbReference>
<dbReference type="GO" id="GO:0004630">
    <property type="term" value="F:phospholipase D activity"/>
    <property type="evidence" value="ECO:0007669"/>
    <property type="project" value="UniProtKB-UniRule"/>
</dbReference>
<dbReference type="FunFam" id="3.30.870.10:FF:000018">
    <property type="entry name" value="Phospholipase"/>
    <property type="match status" value="1"/>
</dbReference>
<dbReference type="SUPFAM" id="SSF56024">
    <property type="entry name" value="Phospholipase D/nuclease"/>
    <property type="match status" value="3"/>
</dbReference>
<dbReference type="Ensembl" id="ENSCAFT00040025839.1">
    <property type="protein sequence ID" value="ENSCAFP00040022471.1"/>
    <property type="gene ID" value="ENSCAFG00040013020.1"/>
</dbReference>
<keyword evidence="5 10" id="KW-0442">Lipid degradation</keyword>
<feature type="region of interest" description="Disordered" evidence="11">
    <location>
        <begin position="477"/>
        <end position="502"/>
    </location>
</feature>
<dbReference type="GO" id="GO:0016042">
    <property type="term" value="P:lipid catabolic process"/>
    <property type="evidence" value="ECO:0007669"/>
    <property type="project" value="UniProtKB-KW"/>
</dbReference>
<dbReference type="GO" id="GO:0012505">
    <property type="term" value="C:endomembrane system"/>
    <property type="evidence" value="ECO:0007669"/>
    <property type="project" value="UniProtKB-SubCell"/>
</dbReference>
<dbReference type="CDD" id="cd01254">
    <property type="entry name" value="PH_PLD"/>
    <property type="match status" value="1"/>
</dbReference>
<dbReference type="InterPro" id="IPR025202">
    <property type="entry name" value="PLD-like_dom"/>
</dbReference>
<organism evidence="13 14">
    <name type="scientific">Canis lupus familiaris</name>
    <name type="common">Dog</name>
    <name type="synonym">Canis familiaris</name>
    <dbReference type="NCBI Taxonomy" id="9615"/>
    <lineage>
        <taxon>Eukaryota</taxon>
        <taxon>Metazoa</taxon>
        <taxon>Chordata</taxon>
        <taxon>Craniata</taxon>
        <taxon>Vertebrata</taxon>
        <taxon>Euteleostomi</taxon>
        <taxon>Mammalia</taxon>
        <taxon>Eutheria</taxon>
        <taxon>Laurasiatheria</taxon>
        <taxon>Carnivora</taxon>
        <taxon>Caniformia</taxon>
        <taxon>Canidae</taxon>
        <taxon>Canis</taxon>
    </lineage>
</organism>
<keyword evidence="6" id="KW-0443">Lipid metabolism</keyword>
<dbReference type="Pfam" id="PF00614">
    <property type="entry name" value="PLDc"/>
    <property type="match status" value="1"/>
</dbReference>
<dbReference type="GO" id="GO:0035091">
    <property type="term" value="F:phosphatidylinositol binding"/>
    <property type="evidence" value="ECO:0007669"/>
    <property type="project" value="InterPro"/>
</dbReference>
<keyword evidence="3" id="KW-0677">Repeat</keyword>
<dbReference type="FunFam" id="3.30.870.10:FF:000005">
    <property type="entry name" value="Phospholipase"/>
    <property type="match status" value="1"/>
</dbReference>
<evidence type="ECO:0000256" key="4">
    <source>
        <dbReference type="ARBA" id="ARBA00022801"/>
    </source>
</evidence>
<dbReference type="EC" id="3.1.4.4" evidence="10"/>
<comment type="catalytic activity">
    <reaction evidence="10">
        <text>a 1,2-diacyl-sn-glycero-3-phosphocholine + H2O = a 1,2-diacyl-sn-glycero-3-phosphate + choline + H(+)</text>
        <dbReference type="Rhea" id="RHEA:14445"/>
        <dbReference type="ChEBI" id="CHEBI:15354"/>
        <dbReference type="ChEBI" id="CHEBI:15377"/>
        <dbReference type="ChEBI" id="CHEBI:15378"/>
        <dbReference type="ChEBI" id="CHEBI:57643"/>
        <dbReference type="ChEBI" id="CHEBI:58608"/>
        <dbReference type="EC" id="3.1.4.4"/>
    </reaction>
</comment>
<reference evidence="13" key="2">
    <citation type="submission" date="2025-08" db="UniProtKB">
        <authorList>
            <consortium name="Ensembl"/>
        </authorList>
    </citation>
    <scope>IDENTIFICATION</scope>
</reference>
<dbReference type="PROSITE" id="PS50035">
    <property type="entry name" value="PLD"/>
    <property type="match status" value="2"/>
</dbReference>
<dbReference type="PANTHER" id="PTHR18896:SF57">
    <property type="entry name" value="PHOSPHOLIPASE D1"/>
    <property type="match status" value="1"/>
</dbReference>
<proteinExistence type="inferred from homology"/>
<keyword evidence="2" id="KW-0597">Phosphoprotein</keyword>
<evidence type="ECO:0000256" key="11">
    <source>
        <dbReference type="SAM" id="MobiDB-lite"/>
    </source>
</evidence>
<evidence type="ECO:0000256" key="6">
    <source>
        <dbReference type="ARBA" id="ARBA00023098"/>
    </source>
</evidence>
<reference evidence="13" key="1">
    <citation type="submission" date="2018-10" db="EMBL/GenBank/DDBJ databases">
        <title>De novo assembly of a Great Dane genome.</title>
        <authorList>
            <person name="Kidd J.M."/>
            <person name="Pendleton A.L."/>
            <person name="Shen F."/>
            <person name="Emery S."/>
        </authorList>
    </citation>
    <scope>NUCLEOTIDE SEQUENCE [LARGE SCALE GENOMIC DNA]</scope>
    <source>
        <strain evidence="13">Great Dane</strain>
    </source>
</reference>
<dbReference type="Proteomes" id="UP000694542">
    <property type="component" value="Chromosome 34"/>
</dbReference>
<dbReference type="InterPro" id="IPR011993">
    <property type="entry name" value="PH-like_dom_sf"/>
</dbReference>
<feature type="domain" description="PLD phosphodiesterase" evidence="12">
    <location>
        <begin position="810"/>
        <end position="837"/>
    </location>
</feature>
<evidence type="ECO:0000313" key="14">
    <source>
        <dbReference type="Proteomes" id="UP000694542"/>
    </source>
</evidence>
<feature type="domain" description="PLD phosphodiesterase" evidence="12">
    <location>
        <begin position="415"/>
        <end position="442"/>
    </location>
</feature>
<keyword evidence="7" id="KW-0472">Membrane</keyword>
<keyword evidence="8" id="KW-0449">Lipoprotein</keyword>
<dbReference type="GO" id="GO:0035556">
    <property type="term" value="P:intracellular signal transduction"/>
    <property type="evidence" value="ECO:0007669"/>
    <property type="project" value="InterPro"/>
</dbReference>
<evidence type="ECO:0000256" key="1">
    <source>
        <dbReference type="ARBA" id="ARBA00008664"/>
    </source>
</evidence>
<sequence>MLCLSLDSYRRIGFYLTKILSPYNPLCFPSPFALALSEANMSLKNEPRVNTSALQKIAADMSNLIENLDTRELHFEGEEVDYDVSPSDPKTQEACIPFSAIYKTQGFKEPNIQTYLSGCPVQAQVLEVERFTSTTRKQLEDYLTKLLKMPMYRNYHATTEFLDISQLSFIHDLGPKGIEGMIMKRSGGHRIPGLNCCGQGRACYRWSKRWLIVKDSFLLYMKPDSGAIAFVLLVDKEFKIKVGKKETETKYGLRIDNLSRTLILKCNSYRHARWWGGAIEEFIQKHGTNFLKDHRFGSYAAVQENTLAKWYVNAKGYFEDVANAMEEAEEEIFITDWWLSPEIFLKRPVVEGNRWRLDCILKRKAQQGVRIFVMLYKEVELALGINSEYSKRTLMRLHPNIKVMRHPDHVSSSVYLWAHHEKIVVIDQSVAFVGGIDLAYGRWDDNEHRLTDVGSVKRVTGGLSSLGSFTAETTESMESLSLKNEKESSKNVPTSKSVDDMDSKLKGIGKSRKFSKFSLYRQLHRHHLHNVDSISSIGSASNTSSLRSLQTGMGELHGETRFWHGKDYCNFVFKDWVQLDKPFADFIDRYSTPRMPWHDIASAVHGKAARDVARHFIQRWNFTKIMKSKYRSLSYPFLLPKSQTTAHELKYQVPGSVHANVQLLRSAADWSAGIKYHEESIHTAYINVIENSKHYIYIENQFFISCADDKVVFNKIGDAIAQRILKAHREGQRYRVYVVIPLLPGFEGDISTGGGNALQAIMHFNYRTMCRGENSILGQLKAKLGNQWINYISFCGLRTHAELEGNLVTELIYVHSKLLIADDNTVIIGSANINDRSMLGRRDSEMAVLVQDTETVPSVMDGQAYPAGRFARGLRLQCFRVVLGYLSDPSENIQDPVSDKFFKEVWVATAARNATIYDKVFRCLPNDEVHNLIQLRDFITKPILAREDPIRAEEELKKIRGFLVQFPFYFLSEESLLPSVGTKEAMVPTEVWT</sequence>
<comment type="subcellular location">
    <subcellularLocation>
        <location evidence="9">Endomembrane system</location>
        <topology evidence="9">Lipid-anchor</topology>
    </subcellularLocation>
</comment>
<dbReference type="FunFam" id="2.30.29.30:FF:000114">
    <property type="entry name" value="Phospholipase"/>
    <property type="match status" value="1"/>
</dbReference>
<dbReference type="InterPro" id="IPR015679">
    <property type="entry name" value="PLipase_D_fam"/>
</dbReference>
<comment type="similarity">
    <text evidence="1 10">Belongs to the phospholipase D family.</text>
</comment>
<evidence type="ECO:0000256" key="2">
    <source>
        <dbReference type="ARBA" id="ARBA00022553"/>
    </source>
</evidence>
<dbReference type="SMART" id="SM00155">
    <property type="entry name" value="PLDc"/>
    <property type="match status" value="2"/>
</dbReference>
<dbReference type="InterPro" id="IPR001736">
    <property type="entry name" value="PLipase_D/transphosphatidylase"/>
</dbReference>
<dbReference type="SUPFAM" id="SSF50729">
    <property type="entry name" value="PH domain-like"/>
    <property type="match status" value="1"/>
</dbReference>